<keyword evidence="2" id="KW-1185">Reference proteome</keyword>
<name>A0A2G2W486_CAPBA</name>
<reference evidence="2" key="2">
    <citation type="journal article" date="2017" name="J. Anim. Genet.">
        <title>Multiple reference genome sequences of hot pepper reveal the massive evolution of plant disease resistance genes by retroduplication.</title>
        <authorList>
            <person name="Kim S."/>
            <person name="Park J."/>
            <person name="Yeom S.-I."/>
            <person name="Kim Y.-M."/>
            <person name="Seo E."/>
            <person name="Kim K.-T."/>
            <person name="Kim M.-S."/>
            <person name="Lee J.M."/>
            <person name="Cheong K."/>
            <person name="Shin H.-S."/>
            <person name="Kim S.-B."/>
            <person name="Han K."/>
            <person name="Lee J."/>
            <person name="Park M."/>
            <person name="Lee H.-A."/>
            <person name="Lee H.-Y."/>
            <person name="Lee Y."/>
            <person name="Oh S."/>
            <person name="Lee J.H."/>
            <person name="Choi E."/>
            <person name="Choi E."/>
            <person name="Lee S.E."/>
            <person name="Jeon J."/>
            <person name="Kim H."/>
            <person name="Choi G."/>
            <person name="Song H."/>
            <person name="Lee J."/>
            <person name="Lee S.-C."/>
            <person name="Kwon J.-K."/>
            <person name="Lee H.-Y."/>
            <person name="Koo N."/>
            <person name="Hong Y."/>
            <person name="Kim R.W."/>
            <person name="Kang W.-H."/>
            <person name="Huh J.H."/>
            <person name="Kang B.-C."/>
            <person name="Yang T.-J."/>
            <person name="Lee Y.-H."/>
            <person name="Bennetzen J.L."/>
            <person name="Choi D."/>
        </authorList>
    </citation>
    <scope>NUCLEOTIDE SEQUENCE [LARGE SCALE GENOMIC DNA]</scope>
    <source>
        <strain evidence="2">cv. PBC81</strain>
    </source>
</reference>
<dbReference type="EMBL" id="MLFT02000008">
    <property type="protein sequence ID" value="PHT40042.1"/>
    <property type="molecule type" value="Genomic_DNA"/>
</dbReference>
<reference evidence="1 2" key="1">
    <citation type="journal article" date="2017" name="Genome Biol.">
        <title>New reference genome sequences of hot pepper reveal the massive evolution of plant disease-resistance genes by retroduplication.</title>
        <authorList>
            <person name="Kim S."/>
            <person name="Park J."/>
            <person name="Yeom S.I."/>
            <person name="Kim Y.M."/>
            <person name="Seo E."/>
            <person name="Kim K.T."/>
            <person name="Kim M.S."/>
            <person name="Lee J.M."/>
            <person name="Cheong K."/>
            <person name="Shin H.S."/>
            <person name="Kim S.B."/>
            <person name="Han K."/>
            <person name="Lee J."/>
            <person name="Park M."/>
            <person name="Lee H.A."/>
            <person name="Lee H.Y."/>
            <person name="Lee Y."/>
            <person name="Oh S."/>
            <person name="Lee J.H."/>
            <person name="Choi E."/>
            <person name="Choi E."/>
            <person name="Lee S.E."/>
            <person name="Jeon J."/>
            <person name="Kim H."/>
            <person name="Choi G."/>
            <person name="Song H."/>
            <person name="Lee J."/>
            <person name="Lee S.C."/>
            <person name="Kwon J.K."/>
            <person name="Lee H.Y."/>
            <person name="Koo N."/>
            <person name="Hong Y."/>
            <person name="Kim R.W."/>
            <person name="Kang W.H."/>
            <person name="Huh J.H."/>
            <person name="Kang B.C."/>
            <person name="Yang T.J."/>
            <person name="Lee Y.H."/>
            <person name="Bennetzen J.L."/>
            <person name="Choi D."/>
        </authorList>
    </citation>
    <scope>NUCLEOTIDE SEQUENCE [LARGE SCALE GENOMIC DNA]</scope>
    <source>
        <strain evidence="2">cv. PBC81</strain>
    </source>
</reference>
<evidence type="ECO:0000313" key="2">
    <source>
        <dbReference type="Proteomes" id="UP000224567"/>
    </source>
</evidence>
<sequence length="322" mass="35970">MGSVGLWKRVAIIGSGPSGLAVADQLNRLGHSVIALERADGISGLMMYGVPNMNSDKIDVVQRRVDLMEKEGVKFVVNANVENDPAFALDGLHEDHHTIFLAVGATNPSIVNLELLLQQPNTRAPGNPWSQLVCGKNNFMIRVRLCRMWDVINHKKNGKLISVEMIFIDEKENLIYGVMDTNQVNRLKDILKEELGEKLAPSLYNKDVGPYIVIVTSTTVKEFCDEVKFFTTHASKIYVNLDVHYVRSLVEKLTTMSTAVQIIEMPNINNISIEEKMILDPMDIKELFDSEWSPQIQVSADVSLGNLKDPEEELHITNGAKS</sequence>
<dbReference type="PANTHER" id="PTHR43100">
    <property type="entry name" value="GLUTAMATE SYNTHASE [NADPH] SMALL CHAIN"/>
    <property type="match status" value="1"/>
</dbReference>
<dbReference type="STRING" id="33114.A0A2G2W486"/>
<protein>
    <recommendedName>
        <fullName evidence="3">FAD/NAD(P)-binding domain-containing protein</fullName>
    </recommendedName>
</protein>
<accession>A0A2G2W486</accession>
<organism evidence="1 2">
    <name type="scientific">Capsicum baccatum</name>
    <name type="common">Peruvian pepper</name>
    <dbReference type="NCBI Taxonomy" id="33114"/>
    <lineage>
        <taxon>Eukaryota</taxon>
        <taxon>Viridiplantae</taxon>
        <taxon>Streptophyta</taxon>
        <taxon>Embryophyta</taxon>
        <taxon>Tracheophyta</taxon>
        <taxon>Spermatophyta</taxon>
        <taxon>Magnoliopsida</taxon>
        <taxon>eudicotyledons</taxon>
        <taxon>Gunneridae</taxon>
        <taxon>Pentapetalae</taxon>
        <taxon>asterids</taxon>
        <taxon>lamiids</taxon>
        <taxon>Solanales</taxon>
        <taxon>Solanaceae</taxon>
        <taxon>Solanoideae</taxon>
        <taxon>Capsiceae</taxon>
        <taxon>Capsicum</taxon>
    </lineage>
</organism>
<dbReference type="PANTHER" id="PTHR43100:SF1">
    <property type="entry name" value="GLUTAMATE SYNTHASE [NADPH] SMALL CHAIN"/>
    <property type="match status" value="1"/>
</dbReference>
<dbReference type="Proteomes" id="UP000224567">
    <property type="component" value="Unassembled WGS sequence"/>
</dbReference>
<dbReference type="Gene3D" id="2.40.50.140">
    <property type="entry name" value="Nucleic acid-binding proteins"/>
    <property type="match status" value="1"/>
</dbReference>
<dbReference type="AlphaFoldDB" id="A0A2G2W486"/>
<comment type="caution">
    <text evidence="1">The sequence shown here is derived from an EMBL/GenBank/DDBJ whole genome shotgun (WGS) entry which is preliminary data.</text>
</comment>
<dbReference type="InterPro" id="IPR036188">
    <property type="entry name" value="FAD/NAD-bd_sf"/>
</dbReference>
<dbReference type="PRINTS" id="PR00419">
    <property type="entry name" value="ADXRDTASE"/>
</dbReference>
<evidence type="ECO:0008006" key="3">
    <source>
        <dbReference type="Google" id="ProtNLM"/>
    </source>
</evidence>
<dbReference type="InterPro" id="IPR012340">
    <property type="entry name" value="NA-bd_OB-fold"/>
</dbReference>
<dbReference type="SUPFAM" id="SSF50249">
    <property type="entry name" value="Nucleic acid-binding proteins"/>
    <property type="match status" value="1"/>
</dbReference>
<proteinExistence type="predicted"/>
<dbReference type="InterPro" id="IPR051394">
    <property type="entry name" value="Glutamate_Synthase"/>
</dbReference>
<dbReference type="OrthoDB" id="1931061at2759"/>
<dbReference type="SUPFAM" id="SSF51971">
    <property type="entry name" value="Nucleotide-binding domain"/>
    <property type="match status" value="1"/>
</dbReference>
<evidence type="ECO:0000313" key="1">
    <source>
        <dbReference type="EMBL" id="PHT40042.1"/>
    </source>
</evidence>
<dbReference type="Gene3D" id="3.50.50.60">
    <property type="entry name" value="FAD/NAD(P)-binding domain"/>
    <property type="match status" value="1"/>
</dbReference>
<dbReference type="Pfam" id="PF13450">
    <property type="entry name" value="NAD_binding_8"/>
    <property type="match status" value="1"/>
</dbReference>
<gene>
    <name evidence="1" type="ORF">CQW23_18896</name>
</gene>